<evidence type="ECO:0000256" key="11">
    <source>
        <dbReference type="ARBA" id="ARBA00022842"/>
    </source>
</evidence>
<evidence type="ECO:0000256" key="1">
    <source>
        <dbReference type="ARBA" id="ARBA00001946"/>
    </source>
</evidence>
<comment type="function">
    <text evidence="14 19">Joins adenosylcobinamide-GDP and alpha-ribazole to generate adenosylcobalamin (Ado-cobalamin). Also synthesizes adenosylcobalamin 5'-phosphate from adenosylcobinamide-GDP and alpha-ribazole 5'-phosphate.</text>
</comment>
<dbReference type="GO" id="GO:0005886">
    <property type="term" value="C:plasma membrane"/>
    <property type="evidence" value="ECO:0007669"/>
    <property type="project" value="UniProtKB-SubCell"/>
</dbReference>
<proteinExistence type="inferred from homology"/>
<keyword evidence="13 19" id="KW-0472">Membrane</keyword>
<evidence type="ECO:0000256" key="16">
    <source>
        <dbReference type="ARBA" id="ARBA00032853"/>
    </source>
</evidence>
<evidence type="ECO:0000256" key="9">
    <source>
        <dbReference type="ARBA" id="ARBA00022679"/>
    </source>
</evidence>
<evidence type="ECO:0000256" key="19">
    <source>
        <dbReference type="HAMAP-Rule" id="MF_00719"/>
    </source>
</evidence>
<evidence type="ECO:0000256" key="12">
    <source>
        <dbReference type="ARBA" id="ARBA00022989"/>
    </source>
</evidence>
<organism evidence="20 21">
    <name type="scientific">Prauserella cavernicola</name>
    <dbReference type="NCBI Taxonomy" id="2800127"/>
    <lineage>
        <taxon>Bacteria</taxon>
        <taxon>Bacillati</taxon>
        <taxon>Actinomycetota</taxon>
        <taxon>Actinomycetes</taxon>
        <taxon>Pseudonocardiales</taxon>
        <taxon>Pseudonocardiaceae</taxon>
        <taxon>Prauserella</taxon>
    </lineage>
</organism>
<evidence type="ECO:0000256" key="2">
    <source>
        <dbReference type="ARBA" id="ARBA00004651"/>
    </source>
</evidence>
<dbReference type="Proteomes" id="UP000635245">
    <property type="component" value="Unassembled WGS sequence"/>
</dbReference>
<feature type="transmembrane region" description="Helical" evidence="19">
    <location>
        <begin position="145"/>
        <end position="166"/>
    </location>
</feature>
<keyword evidence="7 19" id="KW-1003">Cell membrane</keyword>
<comment type="catalytic activity">
    <reaction evidence="17 19">
        <text>alpha-ribazole + adenosylcob(III)inamide-GDP = adenosylcob(III)alamin + GMP + H(+)</text>
        <dbReference type="Rhea" id="RHEA:16049"/>
        <dbReference type="ChEBI" id="CHEBI:10329"/>
        <dbReference type="ChEBI" id="CHEBI:15378"/>
        <dbReference type="ChEBI" id="CHEBI:18408"/>
        <dbReference type="ChEBI" id="CHEBI:58115"/>
        <dbReference type="ChEBI" id="CHEBI:60487"/>
        <dbReference type="EC" id="2.7.8.26"/>
    </reaction>
</comment>
<evidence type="ECO:0000313" key="21">
    <source>
        <dbReference type="Proteomes" id="UP000635245"/>
    </source>
</evidence>
<evidence type="ECO:0000256" key="7">
    <source>
        <dbReference type="ARBA" id="ARBA00022475"/>
    </source>
</evidence>
<feature type="transmembrane region" description="Helical" evidence="19">
    <location>
        <begin position="118"/>
        <end position="139"/>
    </location>
</feature>
<comment type="similarity">
    <text evidence="4 19">Belongs to the CobS family.</text>
</comment>
<comment type="cofactor">
    <cofactor evidence="1 19">
        <name>Mg(2+)</name>
        <dbReference type="ChEBI" id="CHEBI:18420"/>
    </cofactor>
</comment>
<comment type="caution">
    <text evidence="20">The sequence shown here is derived from an EMBL/GenBank/DDBJ whole genome shotgun (WGS) entry which is preliminary data.</text>
</comment>
<evidence type="ECO:0000256" key="4">
    <source>
        <dbReference type="ARBA" id="ARBA00010561"/>
    </source>
</evidence>
<feature type="transmembrane region" description="Helical" evidence="19">
    <location>
        <begin position="25"/>
        <end position="46"/>
    </location>
</feature>
<evidence type="ECO:0000313" key="20">
    <source>
        <dbReference type="EMBL" id="MBK1786923.1"/>
    </source>
</evidence>
<comment type="catalytic activity">
    <reaction evidence="18 19">
        <text>alpha-ribazole 5'-phosphate + adenosylcob(III)inamide-GDP = adenosylcob(III)alamin 5'-phosphate + GMP + H(+)</text>
        <dbReference type="Rhea" id="RHEA:23560"/>
        <dbReference type="ChEBI" id="CHEBI:15378"/>
        <dbReference type="ChEBI" id="CHEBI:57918"/>
        <dbReference type="ChEBI" id="CHEBI:58115"/>
        <dbReference type="ChEBI" id="CHEBI:60487"/>
        <dbReference type="ChEBI" id="CHEBI:60493"/>
        <dbReference type="EC" id="2.7.8.26"/>
    </reaction>
</comment>
<keyword evidence="12 19" id="KW-1133">Transmembrane helix</keyword>
<dbReference type="Pfam" id="PF02654">
    <property type="entry name" value="CobS"/>
    <property type="match status" value="1"/>
</dbReference>
<dbReference type="GO" id="GO:0008818">
    <property type="term" value="F:cobalamin 5'-phosphate synthase activity"/>
    <property type="evidence" value="ECO:0007669"/>
    <property type="project" value="UniProtKB-UniRule"/>
</dbReference>
<evidence type="ECO:0000256" key="6">
    <source>
        <dbReference type="ARBA" id="ARBA00015850"/>
    </source>
</evidence>
<dbReference type="GO" id="GO:0009236">
    <property type="term" value="P:cobalamin biosynthetic process"/>
    <property type="evidence" value="ECO:0007669"/>
    <property type="project" value="UniProtKB-UniRule"/>
</dbReference>
<accession>A0A934QX58</accession>
<gene>
    <name evidence="19" type="primary">cobS</name>
    <name evidence="20" type="ORF">JHE00_21580</name>
</gene>
<reference evidence="20" key="1">
    <citation type="submission" date="2020-12" db="EMBL/GenBank/DDBJ databases">
        <title>Prauserella sp. ASG 168, a novel actinomycete isolated from cave rock.</title>
        <authorList>
            <person name="Suriyachadkun C."/>
        </authorList>
    </citation>
    <scope>NUCLEOTIDE SEQUENCE</scope>
    <source>
        <strain evidence="20">ASG 168</strain>
    </source>
</reference>
<dbReference type="GO" id="GO:0051073">
    <property type="term" value="F:adenosylcobinamide-GDP ribazoletransferase activity"/>
    <property type="evidence" value="ECO:0007669"/>
    <property type="project" value="UniProtKB-UniRule"/>
</dbReference>
<dbReference type="EC" id="2.7.8.26" evidence="5 19"/>
<dbReference type="PANTHER" id="PTHR34148:SF1">
    <property type="entry name" value="ADENOSYLCOBINAMIDE-GDP RIBAZOLETRANSFERASE"/>
    <property type="match status" value="1"/>
</dbReference>
<evidence type="ECO:0000256" key="3">
    <source>
        <dbReference type="ARBA" id="ARBA00004663"/>
    </source>
</evidence>
<comment type="subcellular location">
    <subcellularLocation>
        <location evidence="2 19">Cell membrane</location>
        <topology evidence="2 19">Multi-pass membrane protein</topology>
    </subcellularLocation>
</comment>
<keyword evidence="9 19" id="KW-0808">Transferase</keyword>
<keyword evidence="11 19" id="KW-0460">Magnesium</keyword>
<keyword evidence="21" id="KW-1185">Reference proteome</keyword>
<dbReference type="HAMAP" id="MF_00719">
    <property type="entry name" value="CobS"/>
    <property type="match status" value="1"/>
</dbReference>
<evidence type="ECO:0000256" key="13">
    <source>
        <dbReference type="ARBA" id="ARBA00023136"/>
    </source>
</evidence>
<evidence type="ECO:0000256" key="18">
    <source>
        <dbReference type="ARBA" id="ARBA00049504"/>
    </source>
</evidence>
<dbReference type="EMBL" id="JAENJH010000005">
    <property type="protein sequence ID" value="MBK1786923.1"/>
    <property type="molecule type" value="Genomic_DNA"/>
</dbReference>
<evidence type="ECO:0000256" key="17">
    <source>
        <dbReference type="ARBA" id="ARBA00048623"/>
    </source>
</evidence>
<feature type="transmembrane region" description="Helical" evidence="19">
    <location>
        <begin position="178"/>
        <end position="200"/>
    </location>
</feature>
<dbReference type="PANTHER" id="PTHR34148">
    <property type="entry name" value="ADENOSYLCOBINAMIDE-GDP RIBAZOLETRANSFERASE"/>
    <property type="match status" value="1"/>
</dbReference>
<protein>
    <recommendedName>
        <fullName evidence="6 19">Adenosylcobinamide-GDP ribazoletransferase</fullName>
        <ecNumber evidence="5 19">2.7.8.26</ecNumber>
    </recommendedName>
    <alternativeName>
        <fullName evidence="16 19">Cobalamin synthase</fullName>
    </alternativeName>
    <alternativeName>
        <fullName evidence="15 19">Cobalamin-5'-phosphate synthase</fullName>
    </alternativeName>
</protein>
<keyword evidence="8 19" id="KW-0169">Cobalamin biosynthesis</keyword>
<evidence type="ECO:0000256" key="15">
    <source>
        <dbReference type="ARBA" id="ARBA00032605"/>
    </source>
</evidence>
<keyword evidence="10 19" id="KW-0812">Transmembrane</keyword>
<sequence>MAAGTLTALPVPAPRAVDRRVAGTAMLLAPVAAIPLAALALGVVLLGDLTGLPALVTAALAIGAVALGTRGLHLDGLTDTADGLAAAAKAALAPTADARTAHRERALEIMRRGDSGPAGIATLVLVLLVQCAALAGAVAAGHGPAAVVLGVLAGRAMLPLCCARGIPSARPGGLGDAVAGTASIPWACAGLLVVAGLSALAPGLPWWQGPAAVLGACAIAGVLLARCVRRLGGITGDVLGACVETATTTAWLVLST</sequence>
<dbReference type="InterPro" id="IPR003805">
    <property type="entry name" value="CobS"/>
</dbReference>
<feature type="transmembrane region" description="Helical" evidence="19">
    <location>
        <begin position="206"/>
        <end position="225"/>
    </location>
</feature>
<evidence type="ECO:0000256" key="8">
    <source>
        <dbReference type="ARBA" id="ARBA00022573"/>
    </source>
</evidence>
<feature type="transmembrane region" description="Helical" evidence="19">
    <location>
        <begin position="52"/>
        <end position="69"/>
    </location>
</feature>
<comment type="pathway">
    <text evidence="3 19">Cofactor biosynthesis; adenosylcobalamin biosynthesis; adenosylcobalamin from cob(II)yrinate a,c-diamide: step 7/7.</text>
</comment>
<name>A0A934QX58_9PSEU</name>
<evidence type="ECO:0000256" key="10">
    <source>
        <dbReference type="ARBA" id="ARBA00022692"/>
    </source>
</evidence>
<evidence type="ECO:0000256" key="5">
    <source>
        <dbReference type="ARBA" id="ARBA00013200"/>
    </source>
</evidence>
<dbReference type="AlphaFoldDB" id="A0A934QX58"/>
<evidence type="ECO:0000256" key="14">
    <source>
        <dbReference type="ARBA" id="ARBA00025228"/>
    </source>
</evidence>